<dbReference type="Proteomes" id="UP000688137">
    <property type="component" value="Unassembled WGS sequence"/>
</dbReference>
<accession>A0A8S1PAQ1</accession>
<gene>
    <name evidence="2" type="ORF">PPRIM_AZ9-3.1.T1110165</name>
</gene>
<keyword evidence="1" id="KW-0472">Membrane</keyword>
<evidence type="ECO:0008006" key="4">
    <source>
        <dbReference type="Google" id="ProtNLM"/>
    </source>
</evidence>
<comment type="caution">
    <text evidence="2">The sequence shown here is derived from an EMBL/GenBank/DDBJ whole genome shotgun (WGS) entry which is preliminary data.</text>
</comment>
<feature type="transmembrane region" description="Helical" evidence="1">
    <location>
        <begin position="50"/>
        <end position="72"/>
    </location>
</feature>
<evidence type="ECO:0000256" key="1">
    <source>
        <dbReference type="SAM" id="Phobius"/>
    </source>
</evidence>
<organism evidence="2 3">
    <name type="scientific">Paramecium primaurelia</name>
    <dbReference type="NCBI Taxonomy" id="5886"/>
    <lineage>
        <taxon>Eukaryota</taxon>
        <taxon>Sar</taxon>
        <taxon>Alveolata</taxon>
        <taxon>Ciliophora</taxon>
        <taxon>Intramacronucleata</taxon>
        <taxon>Oligohymenophorea</taxon>
        <taxon>Peniculida</taxon>
        <taxon>Parameciidae</taxon>
        <taxon>Paramecium</taxon>
    </lineage>
</organism>
<reference evidence="2" key="1">
    <citation type="submission" date="2021-01" db="EMBL/GenBank/DDBJ databases">
        <authorList>
            <consortium name="Genoscope - CEA"/>
            <person name="William W."/>
        </authorList>
    </citation>
    <scope>NUCLEOTIDE SEQUENCE</scope>
</reference>
<dbReference type="EMBL" id="CAJJDM010000114">
    <property type="protein sequence ID" value="CAD8100170.1"/>
    <property type="molecule type" value="Genomic_DNA"/>
</dbReference>
<keyword evidence="3" id="KW-1185">Reference proteome</keyword>
<evidence type="ECO:0000313" key="3">
    <source>
        <dbReference type="Proteomes" id="UP000688137"/>
    </source>
</evidence>
<dbReference type="OMA" id="FSFTICS"/>
<proteinExistence type="predicted"/>
<keyword evidence="1" id="KW-1133">Transmembrane helix</keyword>
<keyword evidence="1" id="KW-0812">Transmembrane</keyword>
<name>A0A8S1PAQ1_PARPR</name>
<dbReference type="AlphaFoldDB" id="A0A8S1PAQ1"/>
<evidence type="ECO:0000313" key="2">
    <source>
        <dbReference type="EMBL" id="CAD8100170.1"/>
    </source>
</evidence>
<sequence>MQQTDIPIIQYQKVNKPFVNQQGEEFDYIMEDKININFKCCKFSFTICSIFQAIFALALIVFMINTFLLVILK</sequence>
<protein>
    <recommendedName>
        <fullName evidence="4">Transmembrane protein</fullName>
    </recommendedName>
</protein>